<protein>
    <submittedName>
        <fullName evidence="3">Uncharacterized protein</fullName>
    </submittedName>
</protein>
<comment type="caution">
    <text evidence="3">The sequence shown here is derived from an EMBL/GenBank/DDBJ whole genome shotgun (WGS) entry which is preliminary data.</text>
</comment>
<feature type="region of interest" description="Disordered" evidence="1">
    <location>
        <begin position="145"/>
        <end position="170"/>
    </location>
</feature>
<dbReference type="EMBL" id="JAOAOG010000168">
    <property type="protein sequence ID" value="KAJ6243751.1"/>
    <property type="molecule type" value="Genomic_DNA"/>
</dbReference>
<feature type="compositionally biased region" description="Basic and acidic residues" evidence="1">
    <location>
        <begin position="221"/>
        <end position="233"/>
    </location>
</feature>
<keyword evidence="4" id="KW-1185">Reference proteome</keyword>
<evidence type="ECO:0000256" key="1">
    <source>
        <dbReference type="SAM" id="MobiDB-lite"/>
    </source>
</evidence>
<evidence type="ECO:0000313" key="4">
    <source>
        <dbReference type="Proteomes" id="UP001150062"/>
    </source>
</evidence>
<reference evidence="3" key="1">
    <citation type="submission" date="2022-08" db="EMBL/GenBank/DDBJ databases">
        <title>Novel sulfate-reducing endosymbionts in the free-living metamonad Anaeramoeba.</title>
        <authorList>
            <person name="Jerlstrom-Hultqvist J."/>
            <person name="Cepicka I."/>
            <person name="Gallot-Lavallee L."/>
            <person name="Salas-Leiva D."/>
            <person name="Curtis B.A."/>
            <person name="Zahonova K."/>
            <person name="Pipaliya S."/>
            <person name="Dacks J."/>
            <person name="Roger A.J."/>
        </authorList>
    </citation>
    <scope>NUCLEOTIDE SEQUENCE</scope>
    <source>
        <strain evidence="3">Schooner1</strain>
    </source>
</reference>
<dbReference type="Proteomes" id="UP001150062">
    <property type="component" value="Unassembled WGS sequence"/>
</dbReference>
<feature type="region of interest" description="Disordered" evidence="1">
    <location>
        <begin position="197"/>
        <end position="233"/>
    </location>
</feature>
<feature type="transmembrane region" description="Helical" evidence="2">
    <location>
        <begin position="410"/>
        <end position="433"/>
    </location>
</feature>
<accession>A0ABQ8YGN3</accession>
<sequence length="451" mass="53646">MNPKDQKSSPKTIGIFNYNANTLRSLELIFTKEELENHEFIFYVPKSAFNRTKIFQKRWVWYSPPNFYSSQSDILAILVHFGSFKFDQKSRQLFGLLAGFRWTQYVPQYYDMKRKNGIRSRQSQNPEGKCVYVTRVTLDANGSLKPTYFKNGKDSEPNKSNPKTPQKLDSCLSLEDENDLILNQKPRTRSLVEKLNNQNHPMKNPNLAIEDNDTSNSLSTRENEKKRHVRNDPYLHYQPIETSQKTSFNLFFPKKKNFDQEVSLNAQLQSQFHVQFNYFQSDNFKFTYLPQNNIKKIRPLSHKRTSIIPNRTNVKSNNTNLFTLNIKNSDFLNLPFIDSNEKKFQKHLELLPTSNDNQNLQSFKNNRKNLLFNKKILRKSSKQKVKVHTIKHNSLEYFHSRVFSFSNDPWYDFVFFFFFAFYSFYFFFLCFLLDNLIKVSCTLDIFMEFFN</sequence>
<evidence type="ECO:0000313" key="3">
    <source>
        <dbReference type="EMBL" id="KAJ6243751.1"/>
    </source>
</evidence>
<proteinExistence type="predicted"/>
<keyword evidence="2" id="KW-0812">Transmembrane</keyword>
<keyword evidence="2" id="KW-0472">Membrane</keyword>
<organism evidence="3 4">
    <name type="scientific">Anaeramoeba flamelloides</name>
    <dbReference type="NCBI Taxonomy" id="1746091"/>
    <lineage>
        <taxon>Eukaryota</taxon>
        <taxon>Metamonada</taxon>
        <taxon>Anaeramoebidae</taxon>
        <taxon>Anaeramoeba</taxon>
    </lineage>
</organism>
<evidence type="ECO:0000256" key="2">
    <source>
        <dbReference type="SAM" id="Phobius"/>
    </source>
</evidence>
<keyword evidence="2" id="KW-1133">Transmembrane helix</keyword>
<name>A0ABQ8YGN3_9EUKA</name>
<gene>
    <name evidence="3" type="ORF">M0813_22192</name>
</gene>